<name>A0ABZ0HMU8_9HYPH</name>
<dbReference type="SUPFAM" id="SSF53448">
    <property type="entry name" value="Nucleotide-diphospho-sugar transferases"/>
    <property type="match status" value="1"/>
</dbReference>
<organism evidence="1 2">
    <name type="scientific">Methylocapsa polymorpha</name>
    <dbReference type="NCBI Taxonomy" id="3080828"/>
    <lineage>
        <taxon>Bacteria</taxon>
        <taxon>Pseudomonadati</taxon>
        <taxon>Pseudomonadota</taxon>
        <taxon>Alphaproteobacteria</taxon>
        <taxon>Hyphomicrobiales</taxon>
        <taxon>Beijerinckiaceae</taxon>
        <taxon>Methylocapsa</taxon>
    </lineage>
</organism>
<keyword evidence="2" id="KW-1185">Reference proteome</keyword>
<evidence type="ECO:0000313" key="1">
    <source>
        <dbReference type="EMBL" id="WOJ88070.1"/>
    </source>
</evidence>
<dbReference type="EMBL" id="CP136862">
    <property type="protein sequence ID" value="WOJ88070.1"/>
    <property type="molecule type" value="Genomic_DNA"/>
</dbReference>
<accession>A0ABZ0HMU8</accession>
<sequence length="335" mass="39181">MKKDLLHVIGAYYNFRRSKTPRQLFHEWIDYQLDSGVSLTIVEFALGERPYELNPDDPKLAHARLLQLRGRSQNELWIRDALVNWGIAHLPDDAKYVCWDDTDLRHARPDWAVETVHMLQHYRVGQTWSHSVDLGPQHEIVPNDWNHETDRSFCWAWLQGDVEAPKEGYAGTLRHQSRALFKNKKQTDWRAHTGYSWAIRRDALNGIGGLLDWMVTGSSDWHMALAFAGYLQNFDERMTPGYTRRLKEFVRLCDLYIQQDIGCVPGMIQHHWHGRKKDRQYLTRFDVLLESSFDPDVDLVRDVHGVPSLTGDNRLLRDGLRRLIGQMRPDSIDTE</sequence>
<dbReference type="Proteomes" id="UP001626536">
    <property type="component" value="Chromosome"/>
</dbReference>
<gene>
    <name evidence="1" type="ORF">RZS28_09385</name>
</gene>
<proteinExistence type="predicted"/>
<dbReference type="RefSeq" id="WP_407337508.1">
    <property type="nucleotide sequence ID" value="NZ_CP136862.1"/>
</dbReference>
<protein>
    <submittedName>
        <fullName evidence="1">Uncharacterized protein</fullName>
    </submittedName>
</protein>
<evidence type="ECO:0000313" key="2">
    <source>
        <dbReference type="Proteomes" id="UP001626536"/>
    </source>
</evidence>
<dbReference type="InterPro" id="IPR029044">
    <property type="entry name" value="Nucleotide-diphossugar_trans"/>
</dbReference>
<reference evidence="1 2" key="1">
    <citation type="submission" date="2023-10" db="EMBL/GenBank/DDBJ databases">
        <title>Novel methanotroph of the genus Methylocapsa from a subarctic wetland.</title>
        <authorList>
            <person name="Belova S.E."/>
            <person name="Oshkin I.Y."/>
            <person name="Miroshnikov K."/>
            <person name="Dedysh S.N."/>
        </authorList>
    </citation>
    <scope>NUCLEOTIDE SEQUENCE [LARGE SCALE GENOMIC DNA]</scope>
    <source>
        <strain evidence="1 2">RX1</strain>
    </source>
</reference>